<dbReference type="OrthoDB" id="2735536at2759"/>
<proteinExistence type="predicted"/>
<organism evidence="1 2">
    <name type="scientific">Hydnum rufescens UP504</name>
    <dbReference type="NCBI Taxonomy" id="1448309"/>
    <lineage>
        <taxon>Eukaryota</taxon>
        <taxon>Fungi</taxon>
        <taxon>Dikarya</taxon>
        <taxon>Basidiomycota</taxon>
        <taxon>Agaricomycotina</taxon>
        <taxon>Agaricomycetes</taxon>
        <taxon>Cantharellales</taxon>
        <taxon>Hydnaceae</taxon>
        <taxon>Hydnum</taxon>
    </lineage>
</organism>
<protein>
    <submittedName>
        <fullName evidence="1">Uncharacterized protein</fullName>
    </submittedName>
</protein>
<dbReference type="Gene3D" id="3.40.50.720">
    <property type="entry name" value="NAD(P)-binding Rossmann-like Domain"/>
    <property type="match status" value="1"/>
</dbReference>
<name>A0A9P6ANG5_9AGAM</name>
<dbReference type="EMBL" id="MU129043">
    <property type="protein sequence ID" value="KAF9509089.1"/>
    <property type="molecule type" value="Genomic_DNA"/>
</dbReference>
<dbReference type="AlphaFoldDB" id="A0A9P6ANG5"/>
<gene>
    <name evidence="1" type="ORF">BS47DRAFT_179789</name>
</gene>
<keyword evidence="2" id="KW-1185">Reference proteome</keyword>
<accession>A0A9P6ANG5</accession>
<dbReference type="Proteomes" id="UP000886523">
    <property type="component" value="Unassembled WGS sequence"/>
</dbReference>
<reference evidence="1" key="1">
    <citation type="journal article" date="2020" name="Nat. Commun.">
        <title>Large-scale genome sequencing of mycorrhizal fungi provides insights into the early evolution of symbiotic traits.</title>
        <authorList>
            <person name="Miyauchi S."/>
            <person name="Kiss E."/>
            <person name="Kuo A."/>
            <person name="Drula E."/>
            <person name="Kohler A."/>
            <person name="Sanchez-Garcia M."/>
            <person name="Morin E."/>
            <person name="Andreopoulos B."/>
            <person name="Barry K.W."/>
            <person name="Bonito G."/>
            <person name="Buee M."/>
            <person name="Carver A."/>
            <person name="Chen C."/>
            <person name="Cichocki N."/>
            <person name="Clum A."/>
            <person name="Culley D."/>
            <person name="Crous P.W."/>
            <person name="Fauchery L."/>
            <person name="Girlanda M."/>
            <person name="Hayes R.D."/>
            <person name="Keri Z."/>
            <person name="LaButti K."/>
            <person name="Lipzen A."/>
            <person name="Lombard V."/>
            <person name="Magnuson J."/>
            <person name="Maillard F."/>
            <person name="Murat C."/>
            <person name="Nolan M."/>
            <person name="Ohm R.A."/>
            <person name="Pangilinan J."/>
            <person name="Pereira M.F."/>
            <person name="Perotto S."/>
            <person name="Peter M."/>
            <person name="Pfister S."/>
            <person name="Riley R."/>
            <person name="Sitrit Y."/>
            <person name="Stielow J.B."/>
            <person name="Szollosi G."/>
            <person name="Zifcakova L."/>
            <person name="Stursova M."/>
            <person name="Spatafora J.W."/>
            <person name="Tedersoo L."/>
            <person name="Vaario L.M."/>
            <person name="Yamada A."/>
            <person name="Yan M."/>
            <person name="Wang P."/>
            <person name="Xu J."/>
            <person name="Bruns T."/>
            <person name="Baldrian P."/>
            <person name="Vilgalys R."/>
            <person name="Dunand C."/>
            <person name="Henrissat B."/>
            <person name="Grigoriev I.V."/>
            <person name="Hibbett D."/>
            <person name="Nagy L.G."/>
            <person name="Martin F.M."/>
        </authorList>
    </citation>
    <scope>NUCLEOTIDE SEQUENCE</scope>
    <source>
        <strain evidence="1">UP504</strain>
    </source>
</reference>
<comment type="caution">
    <text evidence="1">The sequence shown here is derived from an EMBL/GenBank/DDBJ whole genome shotgun (WGS) entry which is preliminary data.</text>
</comment>
<evidence type="ECO:0000313" key="2">
    <source>
        <dbReference type="Proteomes" id="UP000886523"/>
    </source>
</evidence>
<sequence length="188" mass="21208">MDVPGNRCVARTPAYSQGNRRIFIGPVGNLLVDSYRAHSKGRRTPSAWIAAFREEDRKRELYKKYVTFPERTFLHDPSKTTPEDICKGMKGLTGNKNWVKGNLGKGISLSFVDVRDNALAHAVALESPDAGGERFLANTGTFTWQDQSASSSLPGTDRERGLFRGYPQRGRFHRSHRGKSWEWEDACF</sequence>
<evidence type="ECO:0000313" key="1">
    <source>
        <dbReference type="EMBL" id="KAF9509089.1"/>
    </source>
</evidence>